<sequence length="187" mass="21043">MAAALLSYTSSSVGTTAYGASSMPTRRKSEFRTSLRGTCLKIAGPLKSSTGRARREIVMRSKHYLVDKISGAELNKLLENEREQPMVVDFYAAWCGPCVLLAQEIEMLAVEFQHEVKFVKIDTDDEYELAHRLQIRGLPTVLFISKDPQKVALRAEGILPHEVYRKIIMEDLLCGESKPWEPPTETV</sequence>
<comment type="similarity">
    <text evidence="10">Belongs to the thioredoxin family. Plant CITRX-type subfamily.</text>
</comment>
<dbReference type="PANTHER" id="PTHR47834:SF2">
    <property type="entry name" value="THIOREDOXIN-LIKE PROTEIN CITRX, CHLOROPLASTIC"/>
    <property type="match status" value="1"/>
</dbReference>
<dbReference type="InterPro" id="IPR036249">
    <property type="entry name" value="Thioredoxin-like_sf"/>
</dbReference>
<keyword evidence="7" id="KW-0560">Oxidoreductase</keyword>
<evidence type="ECO:0000256" key="9">
    <source>
        <dbReference type="ARBA" id="ARBA00023284"/>
    </source>
</evidence>
<dbReference type="Pfam" id="PF00085">
    <property type="entry name" value="Thioredoxin"/>
    <property type="match status" value="1"/>
</dbReference>
<keyword evidence="13" id="KW-1185">Reference proteome</keyword>
<dbReference type="Proteomes" id="UP000825935">
    <property type="component" value="Chromosome 35"/>
</dbReference>
<keyword evidence="9" id="KW-0676">Redox-active center</keyword>
<evidence type="ECO:0000256" key="6">
    <source>
        <dbReference type="ARBA" id="ARBA00022982"/>
    </source>
</evidence>
<evidence type="ECO:0000256" key="2">
    <source>
        <dbReference type="ARBA" id="ARBA00022448"/>
    </source>
</evidence>
<comment type="subcellular location">
    <subcellularLocation>
        <location evidence="1">Plastid</location>
        <location evidence="1">Chloroplast</location>
    </subcellularLocation>
</comment>
<dbReference type="OMA" id="RSKHYLV"/>
<dbReference type="CDD" id="cd02947">
    <property type="entry name" value="TRX_family"/>
    <property type="match status" value="1"/>
</dbReference>
<dbReference type="PROSITE" id="PS51352">
    <property type="entry name" value="THIOREDOXIN_2"/>
    <property type="match status" value="1"/>
</dbReference>
<reference evidence="12" key="1">
    <citation type="submission" date="2021-08" db="EMBL/GenBank/DDBJ databases">
        <title>WGS assembly of Ceratopteris richardii.</title>
        <authorList>
            <person name="Marchant D.B."/>
            <person name="Chen G."/>
            <person name="Jenkins J."/>
            <person name="Shu S."/>
            <person name="Leebens-Mack J."/>
            <person name="Grimwood J."/>
            <person name="Schmutz J."/>
            <person name="Soltis P."/>
            <person name="Soltis D."/>
            <person name="Chen Z.-H."/>
        </authorList>
    </citation>
    <scope>NUCLEOTIDE SEQUENCE</scope>
    <source>
        <strain evidence="12">Whitten #5841</strain>
        <tissue evidence="12">Leaf</tissue>
    </source>
</reference>
<evidence type="ECO:0000256" key="7">
    <source>
        <dbReference type="ARBA" id="ARBA00023002"/>
    </source>
</evidence>
<name>A0A8T2QEB6_CERRI</name>
<dbReference type="FunFam" id="3.40.30.10:FF:000149">
    <property type="entry name" value="Thioredoxin-like protein CITRX, chloroplastic"/>
    <property type="match status" value="1"/>
</dbReference>
<dbReference type="SUPFAM" id="SSF52833">
    <property type="entry name" value="Thioredoxin-like"/>
    <property type="match status" value="1"/>
</dbReference>
<keyword evidence="8" id="KW-1015">Disulfide bond</keyword>
<keyword evidence="4" id="KW-0934">Plastid</keyword>
<evidence type="ECO:0000256" key="8">
    <source>
        <dbReference type="ARBA" id="ARBA00023157"/>
    </source>
</evidence>
<keyword evidence="5" id="KW-0809">Transit peptide</keyword>
<dbReference type="EMBL" id="CM035440">
    <property type="protein sequence ID" value="KAH7282477.1"/>
    <property type="molecule type" value="Genomic_DNA"/>
</dbReference>
<dbReference type="GO" id="GO:0015035">
    <property type="term" value="F:protein-disulfide reductase activity"/>
    <property type="evidence" value="ECO:0007669"/>
    <property type="project" value="InterPro"/>
</dbReference>
<organism evidence="12 13">
    <name type="scientific">Ceratopteris richardii</name>
    <name type="common">Triangle waterfern</name>
    <dbReference type="NCBI Taxonomy" id="49495"/>
    <lineage>
        <taxon>Eukaryota</taxon>
        <taxon>Viridiplantae</taxon>
        <taxon>Streptophyta</taxon>
        <taxon>Embryophyta</taxon>
        <taxon>Tracheophyta</taxon>
        <taxon>Polypodiopsida</taxon>
        <taxon>Polypodiidae</taxon>
        <taxon>Polypodiales</taxon>
        <taxon>Pteridineae</taxon>
        <taxon>Pteridaceae</taxon>
        <taxon>Parkerioideae</taxon>
        <taxon>Ceratopteris</taxon>
    </lineage>
</organism>
<dbReference type="PANTHER" id="PTHR47834">
    <property type="entry name" value="THIOREDOXIN-LIKE PROTEIN CITRX, CHLOROPLASTIC"/>
    <property type="match status" value="1"/>
</dbReference>
<dbReference type="GO" id="GO:0009507">
    <property type="term" value="C:chloroplast"/>
    <property type="evidence" value="ECO:0007669"/>
    <property type="project" value="UniProtKB-SubCell"/>
</dbReference>
<keyword evidence="3" id="KW-0150">Chloroplast</keyword>
<keyword evidence="6" id="KW-0249">Electron transport</keyword>
<evidence type="ECO:0000256" key="3">
    <source>
        <dbReference type="ARBA" id="ARBA00022528"/>
    </source>
</evidence>
<dbReference type="GO" id="GO:0045454">
    <property type="term" value="P:cell redox homeostasis"/>
    <property type="evidence" value="ECO:0007669"/>
    <property type="project" value="InterPro"/>
</dbReference>
<evidence type="ECO:0000259" key="11">
    <source>
        <dbReference type="PROSITE" id="PS51352"/>
    </source>
</evidence>
<feature type="domain" description="Thioredoxin" evidence="11">
    <location>
        <begin position="63"/>
        <end position="173"/>
    </location>
</feature>
<evidence type="ECO:0000256" key="1">
    <source>
        <dbReference type="ARBA" id="ARBA00004229"/>
    </source>
</evidence>
<dbReference type="InterPro" id="IPR044182">
    <property type="entry name" value="CITRX"/>
</dbReference>
<comment type="caution">
    <text evidence="12">The sequence shown here is derived from an EMBL/GenBank/DDBJ whole genome shotgun (WGS) entry which is preliminary data.</text>
</comment>
<dbReference type="InterPro" id="IPR017937">
    <property type="entry name" value="Thioredoxin_CS"/>
</dbReference>
<keyword evidence="2" id="KW-0813">Transport</keyword>
<dbReference type="AlphaFoldDB" id="A0A8T2QEB6"/>
<evidence type="ECO:0000313" key="13">
    <source>
        <dbReference type="Proteomes" id="UP000825935"/>
    </source>
</evidence>
<evidence type="ECO:0000256" key="10">
    <source>
        <dbReference type="ARBA" id="ARBA00024039"/>
    </source>
</evidence>
<proteinExistence type="inferred from homology"/>
<evidence type="ECO:0000256" key="5">
    <source>
        <dbReference type="ARBA" id="ARBA00022946"/>
    </source>
</evidence>
<dbReference type="PRINTS" id="PR00421">
    <property type="entry name" value="THIOREDOXIN"/>
</dbReference>
<evidence type="ECO:0000313" key="12">
    <source>
        <dbReference type="EMBL" id="KAH7282477.1"/>
    </source>
</evidence>
<evidence type="ECO:0000256" key="4">
    <source>
        <dbReference type="ARBA" id="ARBA00022640"/>
    </source>
</evidence>
<accession>A0A8T2QEB6</accession>
<gene>
    <name evidence="12" type="ORF">KP509_35G032100</name>
</gene>
<dbReference type="PROSITE" id="PS00194">
    <property type="entry name" value="THIOREDOXIN_1"/>
    <property type="match status" value="1"/>
</dbReference>
<dbReference type="InterPro" id="IPR013766">
    <property type="entry name" value="Thioredoxin_domain"/>
</dbReference>
<dbReference type="Gene3D" id="3.40.30.10">
    <property type="entry name" value="Glutaredoxin"/>
    <property type="match status" value="1"/>
</dbReference>
<protein>
    <recommendedName>
        <fullName evidence="11">Thioredoxin domain-containing protein</fullName>
    </recommendedName>
</protein>
<dbReference type="OrthoDB" id="2121326at2759"/>